<dbReference type="Pfam" id="PF00082">
    <property type="entry name" value="Peptidase_S8"/>
    <property type="match status" value="1"/>
</dbReference>
<comment type="similarity">
    <text evidence="1 5">Belongs to the peptidase S8 family.</text>
</comment>
<evidence type="ECO:0000256" key="2">
    <source>
        <dbReference type="ARBA" id="ARBA00022670"/>
    </source>
</evidence>
<gene>
    <name evidence="8" type="ORF">ABM479_15080</name>
</gene>
<feature type="active site" description="Charge relay system" evidence="5">
    <location>
        <position position="301"/>
    </location>
</feature>
<feature type="region of interest" description="Disordered" evidence="6">
    <location>
        <begin position="13"/>
        <end position="36"/>
    </location>
</feature>
<name>A0AAU7RPK9_9HYPH</name>
<evidence type="ECO:0000256" key="5">
    <source>
        <dbReference type="PROSITE-ProRule" id="PRU01240"/>
    </source>
</evidence>
<dbReference type="InterPro" id="IPR000209">
    <property type="entry name" value="Peptidase_S8/S53_dom"/>
</dbReference>
<dbReference type="GO" id="GO:0004252">
    <property type="term" value="F:serine-type endopeptidase activity"/>
    <property type="evidence" value="ECO:0007669"/>
    <property type="project" value="UniProtKB-UniRule"/>
</dbReference>
<dbReference type="Gene3D" id="3.40.50.200">
    <property type="entry name" value="Peptidase S8/S53 domain"/>
    <property type="match status" value="1"/>
</dbReference>
<dbReference type="PROSITE" id="PS51892">
    <property type="entry name" value="SUBTILASE"/>
    <property type="match status" value="1"/>
</dbReference>
<evidence type="ECO:0000313" key="8">
    <source>
        <dbReference type="EMBL" id="XBT92110.1"/>
    </source>
</evidence>
<feature type="active site" description="Charge relay system" evidence="5">
    <location>
        <position position="270"/>
    </location>
</feature>
<dbReference type="InterPro" id="IPR034074">
    <property type="entry name" value="Y4bN_pept_dom"/>
</dbReference>
<dbReference type="InterPro" id="IPR036852">
    <property type="entry name" value="Peptidase_S8/S53_dom_sf"/>
</dbReference>
<dbReference type="AlphaFoldDB" id="A0AAU7RPK9"/>
<dbReference type="GO" id="GO:0006508">
    <property type="term" value="P:proteolysis"/>
    <property type="evidence" value="ECO:0007669"/>
    <property type="project" value="UniProtKB-KW"/>
</dbReference>
<evidence type="ECO:0000256" key="6">
    <source>
        <dbReference type="SAM" id="MobiDB-lite"/>
    </source>
</evidence>
<evidence type="ECO:0000256" key="1">
    <source>
        <dbReference type="ARBA" id="ARBA00011073"/>
    </source>
</evidence>
<dbReference type="CDD" id="cd04847">
    <property type="entry name" value="Peptidases_S8_Subtilisin_like_2"/>
    <property type="match status" value="1"/>
</dbReference>
<dbReference type="EMBL" id="CP157960">
    <property type="protein sequence ID" value="XBT92110.1"/>
    <property type="molecule type" value="Genomic_DNA"/>
</dbReference>
<keyword evidence="3 5" id="KW-0378">Hydrolase</keyword>
<organism evidence="8">
    <name type="scientific">Rhizobium sp. ZPR3</name>
    <dbReference type="NCBI Taxonomy" id="3158967"/>
    <lineage>
        <taxon>Bacteria</taxon>
        <taxon>Pseudomonadati</taxon>
        <taxon>Pseudomonadota</taxon>
        <taxon>Alphaproteobacteria</taxon>
        <taxon>Hyphomicrobiales</taxon>
        <taxon>Rhizobiaceae</taxon>
        <taxon>Rhizobium/Agrobacterium group</taxon>
        <taxon>Rhizobium</taxon>
    </lineage>
</organism>
<feature type="active site" description="Charge relay system" evidence="5">
    <location>
        <position position="538"/>
    </location>
</feature>
<dbReference type="SUPFAM" id="SSF52743">
    <property type="entry name" value="Subtilisin-like"/>
    <property type="match status" value="1"/>
</dbReference>
<dbReference type="PANTHER" id="PTHR43806">
    <property type="entry name" value="PEPTIDASE S8"/>
    <property type="match status" value="1"/>
</dbReference>
<proteinExistence type="inferred from homology"/>
<feature type="compositionally biased region" description="Basic and acidic residues" evidence="6">
    <location>
        <begin position="27"/>
        <end position="36"/>
    </location>
</feature>
<keyword evidence="2 5" id="KW-0645">Protease</keyword>
<evidence type="ECO:0000259" key="7">
    <source>
        <dbReference type="Pfam" id="PF00082"/>
    </source>
</evidence>
<keyword evidence="4 5" id="KW-0720">Serine protease</keyword>
<reference evidence="8" key="1">
    <citation type="submission" date="2024-06" db="EMBL/GenBank/DDBJ databases">
        <authorList>
            <person name="Li T."/>
            <person name="Gao R."/>
        </authorList>
    </citation>
    <scope>NUCLEOTIDE SEQUENCE</scope>
    <source>
        <strain evidence="8">ZPR3</strain>
    </source>
</reference>
<dbReference type="InterPro" id="IPR050131">
    <property type="entry name" value="Peptidase_S8_subtilisin-like"/>
</dbReference>
<evidence type="ECO:0000256" key="3">
    <source>
        <dbReference type="ARBA" id="ARBA00022801"/>
    </source>
</evidence>
<feature type="domain" description="Peptidase S8/S53" evidence="7">
    <location>
        <begin position="263"/>
        <end position="596"/>
    </location>
</feature>
<evidence type="ECO:0000256" key="4">
    <source>
        <dbReference type="ARBA" id="ARBA00022825"/>
    </source>
</evidence>
<dbReference type="RefSeq" id="WP_349956533.1">
    <property type="nucleotide sequence ID" value="NZ_CP157960.1"/>
</dbReference>
<sequence length="779" mass="85055">MAQYEHLQLVRLPERLERRKTGGGGEAPKREPGAHARKLTKDLDAAVETQVRRRRPDAVDPTLILRVQMTGPLLEEDWNKAGLTLLSSDEDRTLVLFADSDQLTDFRRRIDSYAKGTPAGQKNPSYNAFISGIEAIGSVEPKDRIGVRARGDGFVSSDDFISGVSYVVDIELWDIGRRDYRERTLEDLSTFVEANGGQELDRYIGPAITMVRFECDGSVVRNLLSVESVAELDFRPAVDTDTHDLVKLTLADLPAATDIHDDAPLIGVIDSGLNTHPLIEDIIVGAIGVPDTLGTSDEWGHGTKVAGVAVFGDLRQQLGAGTLARGARLCSARVLDDNGEFPNKRLTAGQMREAITRLHETYGCRIFVIALGDKKKIYDGGKVGVWAATLDELVRELDIVIVVSSGNRPPRKGLRIEEAITDYPQYLTESDNRLCEPAGAMNVLTVGALTHDHGIPAKLGDDIKVQAITQALQPSPFTRVGPGLRGGIKPDLVDIGGTLIFDGGVARLRGGEEVPAAGVLSLYHRFIDQLFTTASGTSYSAPLVAFKASQILARFPGASANLIRTLLAASASIPEASAAKLALLGDRAVRNICGNGQVDLEKAVFSDDSRVVFYAEDELAIDHFAVYQIPIPDVFQETKGRRHIRISLAYDPPVKHSRLDYAGVTIGFRLIRGCDADFVFDHFKKRDIDDGKFPEMPGKYNCKLTPSSTLREKSSLQTATVTFDRAITGYGDTYYLVVRCAGGWAGEVGHQAFAVTVELAHEAEVQLYERLLQRIRVKL</sequence>
<dbReference type="PANTHER" id="PTHR43806:SF11">
    <property type="entry name" value="CEREVISIN-RELATED"/>
    <property type="match status" value="1"/>
</dbReference>
<accession>A0AAU7RPK9</accession>
<protein>
    <submittedName>
        <fullName evidence="8">S8 family peptidase</fullName>
    </submittedName>
</protein>